<reference evidence="4" key="2">
    <citation type="submission" date="2020-04" db="EMBL/GenBank/DDBJ databases">
        <authorList>
            <consortium name="NCBI Genome Project"/>
        </authorList>
    </citation>
    <scope>NUCLEOTIDE SEQUENCE</scope>
    <source>
        <strain evidence="4">CBS 781.70</strain>
    </source>
</reference>
<accession>A0A6G1FQV3</accession>
<dbReference type="AlphaFoldDB" id="A0A6G1FQV3"/>
<evidence type="ECO:0000256" key="1">
    <source>
        <dbReference type="SAM" id="MobiDB-lite"/>
    </source>
</evidence>
<reference evidence="4" key="3">
    <citation type="submission" date="2025-04" db="UniProtKB">
        <authorList>
            <consortium name="RefSeq"/>
        </authorList>
    </citation>
    <scope>IDENTIFICATION</scope>
    <source>
        <strain evidence="4">CBS 781.70</strain>
    </source>
</reference>
<reference evidence="2 4" key="1">
    <citation type="submission" date="2020-01" db="EMBL/GenBank/DDBJ databases">
        <authorList>
            <consortium name="DOE Joint Genome Institute"/>
            <person name="Haridas S."/>
            <person name="Albert R."/>
            <person name="Binder M."/>
            <person name="Bloem J."/>
            <person name="Labutti K."/>
            <person name="Salamov A."/>
            <person name="Andreopoulos B."/>
            <person name="Baker S.E."/>
            <person name="Barry K."/>
            <person name="Bills G."/>
            <person name="Bluhm B.H."/>
            <person name="Cannon C."/>
            <person name="Castanera R."/>
            <person name="Culley D.E."/>
            <person name="Daum C."/>
            <person name="Ezra D."/>
            <person name="Gonzalez J.B."/>
            <person name="Henrissat B."/>
            <person name="Kuo A."/>
            <person name="Liang C."/>
            <person name="Lipzen A."/>
            <person name="Lutzoni F."/>
            <person name="Magnuson J."/>
            <person name="Mondo S."/>
            <person name="Nolan M."/>
            <person name="Ohm R."/>
            <person name="Pangilinan J."/>
            <person name="Park H.-J."/>
            <person name="Ramirez L."/>
            <person name="Alfaro M."/>
            <person name="Sun H."/>
            <person name="Tritt A."/>
            <person name="Yoshinaga Y."/>
            <person name="Zwiers L.-H."/>
            <person name="Turgeon B.G."/>
            <person name="Goodwin S.B."/>
            <person name="Spatafora J.W."/>
            <person name="Crous P.W."/>
            <person name="Grigoriev I.V."/>
        </authorList>
    </citation>
    <scope>NUCLEOTIDE SEQUENCE</scope>
    <source>
        <strain evidence="2 4">CBS 781.70</strain>
    </source>
</reference>
<keyword evidence="3" id="KW-1185">Reference proteome</keyword>
<protein>
    <submittedName>
        <fullName evidence="2 4">Uncharacterized protein</fullName>
    </submittedName>
</protein>
<proteinExistence type="predicted"/>
<feature type="region of interest" description="Disordered" evidence="1">
    <location>
        <begin position="26"/>
        <end position="61"/>
    </location>
</feature>
<dbReference type="GeneID" id="54415309"/>
<evidence type="ECO:0000313" key="2">
    <source>
        <dbReference type="EMBL" id="KAF1808126.1"/>
    </source>
</evidence>
<evidence type="ECO:0000313" key="3">
    <source>
        <dbReference type="Proteomes" id="UP000504638"/>
    </source>
</evidence>
<feature type="compositionally biased region" description="Polar residues" evidence="1">
    <location>
        <begin position="48"/>
        <end position="59"/>
    </location>
</feature>
<organism evidence="2">
    <name type="scientific">Eremomyces bilateralis CBS 781.70</name>
    <dbReference type="NCBI Taxonomy" id="1392243"/>
    <lineage>
        <taxon>Eukaryota</taxon>
        <taxon>Fungi</taxon>
        <taxon>Dikarya</taxon>
        <taxon>Ascomycota</taxon>
        <taxon>Pezizomycotina</taxon>
        <taxon>Dothideomycetes</taxon>
        <taxon>Dothideomycetes incertae sedis</taxon>
        <taxon>Eremomycetales</taxon>
        <taxon>Eremomycetaceae</taxon>
        <taxon>Eremomyces</taxon>
    </lineage>
</organism>
<dbReference type="RefSeq" id="XP_033529757.1">
    <property type="nucleotide sequence ID" value="XM_033674739.1"/>
</dbReference>
<evidence type="ECO:0000313" key="4">
    <source>
        <dbReference type="RefSeq" id="XP_033529757.1"/>
    </source>
</evidence>
<gene>
    <name evidence="2 4" type="ORF">P152DRAFT_255970</name>
</gene>
<dbReference type="Proteomes" id="UP000504638">
    <property type="component" value="Unplaced"/>
</dbReference>
<name>A0A6G1FQV3_9PEZI</name>
<sequence length="128" mass="14288">MQKATEKASHRTVFISVFVDNLRVGKRSKKPTRSTFQKQRPMRLSEKGMSSRSTNNNSIPEIAEDCNKQRQRPAGGVSACCVVVPYGDFLFDFDFALTPGGNNGRNYIQRVTLASGSCVRPLVRFEKA</sequence>
<dbReference type="EMBL" id="ML975190">
    <property type="protein sequence ID" value="KAF1808126.1"/>
    <property type="molecule type" value="Genomic_DNA"/>
</dbReference>